<feature type="region of interest" description="Disordered" evidence="1">
    <location>
        <begin position="33"/>
        <end position="64"/>
    </location>
</feature>
<dbReference type="AlphaFoldDB" id="A0A517SYL6"/>
<accession>A0A517SYL6</accession>
<evidence type="ECO:0000256" key="1">
    <source>
        <dbReference type="SAM" id="MobiDB-lite"/>
    </source>
</evidence>
<dbReference type="RefSeq" id="WP_145275112.1">
    <property type="nucleotide sequence ID" value="NZ_CP036272.1"/>
</dbReference>
<reference evidence="2 3" key="1">
    <citation type="submission" date="2019-02" db="EMBL/GenBank/DDBJ databases">
        <title>Deep-cultivation of Planctomycetes and their phenomic and genomic characterization uncovers novel biology.</title>
        <authorList>
            <person name="Wiegand S."/>
            <person name="Jogler M."/>
            <person name="Boedeker C."/>
            <person name="Pinto D."/>
            <person name="Vollmers J."/>
            <person name="Rivas-Marin E."/>
            <person name="Kohn T."/>
            <person name="Peeters S.H."/>
            <person name="Heuer A."/>
            <person name="Rast P."/>
            <person name="Oberbeckmann S."/>
            <person name="Bunk B."/>
            <person name="Jeske O."/>
            <person name="Meyerdierks A."/>
            <person name="Storesund J.E."/>
            <person name="Kallscheuer N."/>
            <person name="Luecker S."/>
            <person name="Lage O.M."/>
            <person name="Pohl T."/>
            <person name="Merkel B.J."/>
            <person name="Hornburger P."/>
            <person name="Mueller R.-W."/>
            <person name="Bruemmer F."/>
            <person name="Labrenz M."/>
            <person name="Spormann A.M."/>
            <person name="Op den Camp H."/>
            <person name="Overmann J."/>
            <person name="Amann R."/>
            <person name="Jetten M.S.M."/>
            <person name="Mascher T."/>
            <person name="Medema M.H."/>
            <person name="Devos D.P."/>
            <person name="Kaster A.-K."/>
            <person name="Ovreas L."/>
            <person name="Rohde M."/>
            <person name="Galperin M.Y."/>
            <person name="Jogler C."/>
        </authorList>
    </citation>
    <scope>NUCLEOTIDE SEQUENCE [LARGE SCALE GENOMIC DNA]</scope>
    <source>
        <strain evidence="2 3">SV_7m_r</strain>
    </source>
</reference>
<gene>
    <name evidence="2" type="ORF">SV7mr_37720</name>
</gene>
<dbReference type="Proteomes" id="UP000315003">
    <property type="component" value="Chromosome"/>
</dbReference>
<protein>
    <submittedName>
        <fullName evidence="2">Uncharacterized protein</fullName>
    </submittedName>
</protein>
<evidence type="ECO:0000313" key="2">
    <source>
        <dbReference type="EMBL" id="QDT61238.1"/>
    </source>
</evidence>
<keyword evidence="3" id="KW-1185">Reference proteome</keyword>
<proteinExistence type="predicted"/>
<feature type="compositionally biased region" description="Low complexity" evidence="1">
    <location>
        <begin position="35"/>
        <end position="48"/>
    </location>
</feature>
<organism evidence="2 3">
    <name type="scientific">Stieleria bergensis</name>
    <dbReference type="NCBI Taxonomy" id="2528025"/>
    <lineage>
        <taxon>Bacteria</taxon>
        <taxon>Pseudomonadati</taxon>
        <taxon>Planctomycetota</taxon>
        <taxon>Planctomycetia</taxon>
        <taxon>Pirellulales</taxon>
        <taxon>Pirellulaceae</taxon>
        <taxon>Stieleria</taxon>
    </lineage>
</organism>
<dbReference type="EMBL" id="CP036272">
    <property type="protein sequence ID" value="QDT61238.1"/>
    <property type="molecule type" value="Genomic_DNA"/>
</dbReference>
<evidence type="ECO:0000313" key="3">
    <source>
        <dbReference type="Proteomes" id="UP000315003"/>
    </source>
</evidence>
<sequence length="89" mass="10055">MRSRSQSKRIEGKLRARCASIFFPTLTIDVAPQDSRGSGSSSIASMQSELRPIHRDVRRRSREGNLNLTNGLQIHLLELPKHPHQAIIK</sequence>
<name>A0A517SYL6_9BACT</name>